<proteinExistence type="predicted"/>
<gene>
    <name evidence="1" type="ORF">EVAR_95510_1</name>
</gene>
<accession>A0A4C1UJ38</accession>
<reference evidence="1 2" key="1">
    <citation type="journal article" date="2019" name="Commun. Biol.">
        <title>The bagworm genome reveals a unique fibroin gene that provides high tensile strength.</title>
        <authorList>
            <person name="Kono N."/>
            <person name="Nakamura H."/>
            <person name="Ohtoshi R."/>
            <person name="Tomita M."/>
            <person name="Numata K."/>
            <person name="Arakawa K."/>
        </authorList>
    </citation>
    <scope>NUCLEOTIDE SEQUENCE [LARGE SCALE GENOMIC DNA]</scope>
</reference>
<protein>
    <submittedName>
        <fullName evidence="1">Uncharacterized protein</fullName>
    </submittedName>
</protein>
<evidence type="ECO:0000313" key="1">
    <source>
        <dbReference type="EMBL" id="GBP26339.1"/>
    </source>
</evidence>
<comment type="caution">
    <text evidence="1">The sequence shown here is derived from an EMBL/GenBank/DDBJ whole genome shotgun (WGS) entry which is preliminary data.</text>
</comment>
<dbReference type="Proteomes" id="UP000299102">
    <property type="component" value="Unassembled WGS sequence"/>
</dbReference>
<sequence length="82" mass="8619">MRVKLRGAASRVIKTAPVREHTSAIYDFTLKTPFSVVAYTAAAEKQQAVSGVGGCISENSFPGLCEALGKGVGDWGEEDSAE</sequence>
<dbReference type="AlphaFoldDB" id="A0A4C1UJ38"/>
<keyword evidence="2" id="KW-1185">Reference proteome</keyword>
<name>A0A4C1UJ38_EUMVA</name>
<dbReference type="EMBL" id="BGZK01000179">
    <property type="protein sequence ID" value="GBP26339.1"/>
    <property type="molecule type" value="Genomic_DNA"/>
</dbReference>
<organism evidence="1 2">
    <name type="scientific">Eumeta variegata</name>
    <name type="common">Bagworm moth</name>
    <name type="synonym">Eumeta japonica</name>
    <dbReference type="NCBI Taxonomy" id="151549"/>
    <lineage>
        <taxon>Eukaryota</taxon>
        <taxon>Metazoa</taxon>
        <taxon>Ecdysozoa</taxon>
        <taxon>Arthropoda</taxon>
        <taxon>Hexapoda</taxon>
        <taxon>Insecta</taxon>
        <taxon>Pterygota</taxon>
        <taxon>Neoptera</taxon>
        <taxon>Endopterygota</taxon>
        <taxon>Lepidoptera</taxon>
        <taxon>Glossata</taxon>
        <taxon>Ditrysia</taxon>
        <taxon>Tineoidea</taxon>
        <taxon>Psychidae</taxon>
        <taxon>Oiketicinae</taxon>
        <taxon>Eumeta</taxon>
    </lineage>
</organism>
<evidence type="ECO:0000313" key="2">
    <source>
        <dbReference type="Proteomes" id="UP000299102"/>
    </source>
</evidence>